<evidence type="ECO:0000256" key="10">
    <source>
        <dbReference type="SAM" id="Phobius"/>
    </source>
</evidence>
<feature type="region of interest" description="Disordered" evidence="9">
    <location>
        <begin position="438"/>
        <end position="461"/>
    </location>
</feature>
<evidence type="ECO:0000256" key="2">
    <source>
        <dbReference type="ARBA" id="ARBA00012438"/>
    </source>
</evidence>
<dbReference type="InterPro" id="IPR050351">
    <property type="entry name" value="BphY/WalK/GraS-like"/>
</dbReference>
<keyword evidence="4" id="KW-0808">Transferase</keyword>
<name>A0ABM7WSA8_9BACT</name>
<dbReference type="SUPFAM" id="SSF47384">
    <property type="entry name" value="Homodimeric domain of signal transducing histidine kinase"/>
    <property type="match status" value="1"/>
</dbReference>
<gene>
    <name evidence="12" type="ORF">AMOR_13640</name>
</gene>
<evidence type="ECO:0000256" key="6">
    <source>
        <dbReference type="ARBA" id="ARBA00022777"/>
    </source>
</evidence>
<protein>
    <recommendedName>
        <fullName evidence="2">histidine kinase</fullName>
        <ecNumber evidence="2">2.7.13.3</ecNumber>
    </recommendedName>
</protein>
<dbReference type="CDD" id="cd00075">
    <property type="entry name" value="HATPase"/>
    <property type="match status" value="1"/>
</dbReference>
<comment type="catalytic activity">
    <reaction evidence="1">
        <text>ATP + protein L-histidine = ADP + protein N-phospho-L-histidine.</text>
        <dbReference type="EC" id="2.7.13.3"/>
    </reaction>
</comment>
<organism evidence="12 13">
    <name type="scientific">Anaeromyxobacter oryzae</name>
    <dbReference type="NCBI Taxonomy" id="2918170"/>
    <lineage>
        <taxon>Bacteria</taxon>
        <taxon>Pseudomonadati</taxon>
        <taxon>Myxococcota</taxon>
        <taxon>Myxococcia</taxon>
        <taxon>Myxococcales</taxon>
        <taxon>Cystobacterineae</taxon>
        <taxon>Anaeromyxobacteraceae</taxon>
        <taxon>Anaeromyxobacter</taxon>
    </lineage>
</organism>
<keyword evidence="7" id="KW-0067">ATP-binding</keyword>
<keyword evidence="10" id="KW-1133">Transmembrane helix</keyword>
<dbReference type="InterPro" id="IPR036890">
    <property type="entry name" value="HATPase_C_sf"/>
</dbReference>
<evidence type="ECO:0000256" key="3">
    <source>
        <dbReference type="ARBA" id="ARBA00022553"/>
    </source>
</evidence>
<feature type="transmembrane region" description="Helical" evidence="10">
    <location>
        <begin position="17"/>
        <end position="39"/>
    </location>
</feature>
<evidence type="ECO:0000256" key="5">
    <source>
        <dbReference type="ARBA" id="ARBA00022741"/>
    </source>
</evidence>
<dbReference type="InterPro" id="IPR004358">
    <property type="entry name" value="Sig_transdc_His_kin-like_C"/>
</dbReference>
<keyword evidence="8" id="KW-0902">Two-component regulatory system</keyword>
<sequence>MAAAAAAATPQPGRTRLLLRGVFGLVIAALASVAIALAVSIGTPLRALRSIADDHARAVQVATNLRSSMSVARRMLVADVSGIDPAAGLASHGMRYGALKGAATELEPACDTDFERQRLQALRAALARAASASDAIEQRLAGGDRNGALERVGAFLEATSDANEAVDAITAFNAAQVRDSSARIQGSLRTLTTALIAIAIAVAVGAYVLLRFALRGLDAFQARWSARYAELDAFASRVAHELRTPLQTLTLSLASTAPNNSGRMRRGIERMQRTIDALLEFSRAGTAHAGDAVSDVGAALADVEDELAREIEQRRARLEVDVPAHVSATIAPDHLRTILRNLVANALHHGGSPAGVRIAIAASTSGGRVRVEVSDDGPGIPPAALPHVFEPFIRATDAPGGYGIGLATVRRLVEGHGGTVTVTSAPGRGTTVRVELPAARSAGTAVTKSPSARGPRMGTGP</sequence>
<dbReference type="PANTHER" id="PTHR42878:SF7">
    <property type="entry name" value="SENSOR HISTIDINE KINASE GLRK"/>
    <property type="match status" value="1"/>
</dbReference>
<evidence type="ECO:0000256" key="1">
    <source>
        <dbReference type="ARBA" id="ARBA00000085"/>
    </source>
</evidence>
<dbReference type="Pfam" id="PF02518">
    <property type="entry name" value="HATPase_c"/>
    <property type="match status" value="1"/>
</dbReference>
<keyword evidence="10" id="KW-0812">Transmembrane</keyword>
<dbReference type="Pfam" id="PF00512">
    <property type="entry name" value="HisKA"/>
    <property type="match status" value="1"/>
</dbReference>
<dbReference type="SMART" id="SM00387">
    <property type="entry name" value="HATPase_c"/>
    <property type="match status" value="1"/>
</dbReference>
<keyword evidence="5" id="KW-0547">Nucleotide-binding</keyword>
<accession>A0ABM7WSA8</accession>
<evidence type="ECO:0000256" key="7">
    <source>
        <dbReference type="ARBA" id="ARBA00022840"/>
    </source>
</evidence>
<evidence type="ECO:0000256" key="8">
    <source>
        <dbReference type="ARBA" id="ARBA00023012"/>
    </source>
</evidence>
<dbReference type="Gene3D" id="1.10.287.130">
    <property type="match status" value="1"/>
</dbReference>
<dbReference type="CDD" id="cd00082">
    <property type="entry name" value="HisKA"/>
    <property type="match status" value="1"/>
</dbReference>
<keyword evidence="10" id="KW-0472">Membrane</keyword>
<dbReference type="EC" id="2.7.13.3" evidence="2"/>
<feature type="transmembrane region" description="Helical" evidence="10">
    <location>
        <begin position="188"/>
        <end position="210"/>
    </location>
</feature>
<dbReference type="Proteomes" id="UP001162891">
    <property type="component" value="Chromosome"/>
</dbReference>
<keyword evidence="3" id="KW-0597">Phosphoprotein</keyword>
<dbReference type="PRINTS" id="PR00344">
    <property type="entry name" value="BCTRLSENSOR"/>
</dbReference>
<dbReference type="SMART" id="SM00388">
    <property type="entry name" value="HisKA"/>
    <property type="match status" value="1"/>
</dbReference>
<dbReference type="PANTHER" id="PTHR42878">
    <property type="entry name" value="TWO-COMPONENT HISTIDINE KINASE"/>
    <property type="match status" value="1"/>
</dbReference>
<evidence type="ECO:0000313" key="13">
    <source>
        <dbReference type="Proteomes" id="UP001162891"/>
    </source>
</evidence>
<evidence type="ECO:0000256" key="4">
    <source>
        <dbReference type="ARBA" id="ARBA00022679"/>
    </source>
</evidence>
<evidence type="ECO:0000313" key="12">
    <source>
        <dbReference type="EMBL" id="BDG02368.1"/>
    </source>
</evidence>
<dbReference type="RefSeq" id="WP_248359988.1">
    <property type="nucleotide sequence ID" value="NZ_AP025591.1"/>
</dbReference>
<dbReference type="InterPro" id="IPR005467">
    <property type="entry name" value="His_kinase_dom"/>
</dbReference>
<evidence type="ECO:0000259" key="11">
    <source>
        <dbReference type="PROSITE" id="PS50109"/>
    </source>
</evidence>
<dbReference type="InterPro" id="IPR003594">
    <property type="entry name" value="HATPase_dom"/>
</dbReference>
<keyword evidence="13" id="KW-1185">Reference proteome</keyword>
<dbReference type="InterPro" id="IPR036097">
    <property type="entry name" value="HisK_dim/P_sf"/>
</dbReference>
<reference evidence="13" key="1">
    <citation type="journal article" date="2022" name="Int. J. Syst. Evol. Microbiol.">
        <title>Anaeromyxobacter oryzae sp. nov., Anaeromyxobacter diazotrophicus sp. nov. and Anaeromyxobacter paludicola sp. nov., isolated from paddy soils.</title>
        <authorList>
            <person name="Itoh H."/>
            <person name="Xu Z."/>
            <person name="Mise K."/>
            <person name="Masuda Y."/>
            <person name="Ushijima N."/>
            <person name="Hayakawa C."/>
            <person name="Shiratori Y."/>
            <person name="Senoo K."/>
        </authorList>
    </citation>
    <scope>NUCLEOTIDE SEQUENCE [LARGE SCALE GENOMIC DNA]</scope>
    <source>
        <strain evidence="13">Red232</strain>
    </source>
</reference>
<dbReference type="Gene3D" id="3.30.565.10">
    <property type="entry name" value="Histidine kinase-like ATPase, C-terminal domain"/>
    <property type="match status" value="1"/>
</dbReference>
<evidence type="ECO:0000256" key="9">
    <source>
        <dbReference type="SAM" id="MobiDB-lite"/>
    </source>
</evidence>
<keyword evidence="6" id="KW-0418">Kinase</keyword>
<proteinExistence type="predicted"/>
<dbReference type="SUPFAM" id="SSF55874">
    <property type="entry name" value="ATPase domain of HSP90 chaperone/DNA topoisomerase II/histidine kinase"/>
    <property type="match status" value="1"/>
</dbReference>
<dbReference type="InterPro" id="IPR003661">
    <property type="entry name" value="HisK_dim/P_dom"/>
</dbReference>
<dbReference type="PROSITE" id="PS50109">
    <property type="entry name" value="HIS_KIN"/>
    <property type="match status" value="1"/>
</dbReference>
<dbReference type="EMBL" id="AP025591">
    <property type="protein sequence ID" value="BDG02368.1"/>
    <property type="molecule type" value="Genomic_DNA"/>
</dbReference>
<feature type="domain" description="Histidine kinase" evidence="11">
    <location>
        <begin position="237"/>
        <end position="440"/>
    </location>
</feature>